<name>A0A9E6TZL7_9PSED</name>
<protein>
    <submittedName>
        <fullName evidence="1">Uncharacterized protein</fullName>
    </submittedName>
</protein>
<sequence length="154" mass="15646">MANGNGSLAAARVAYPQTLTKPNLQGGDVQVFISTYTVPASGGPGIGEYISWGFLPFNARLMPTTKLYFSAGAASSTLNLGDPVSQARYLAATAVTTAGSAVAEAQFAGGALFDVLITKPGDATDTSELRSVVAGAALQAGQVITLVAQYAQQN</sequence>
<gene>
    <name evidence="1" type="ORF">HU772_010320</name>
</gene>
<proteinExistence type="predicted"/>
<dbReference type="AlphaFoldDB" id="A0A9E6TZL7"/>
<evidence type="ECO:0000313" key="1">
    <source>
        <dbReference type="EMBL" id="QXI40434.1"/>
    </source>
</evidence>
<dbReference type="KEGG" id="pxn:HU772_010320"/>
<dbReference type="Proteomes" id="UP000633418">
    <property type="component" value="Chromosome"/>
</dbReference>
<accession>A0A9E6TZL7</accession>
<keyword evidence="2" id="KW-1185">Reference proteome</keyword>
<reference evidence="1 2" key="2">
    <citation type="journal article" date="2021" name="Microorganisms">
        <title>The Ever-Expanding Pseudomonas Genus: Description of 43 New Species and Partition of the Pseudomonas putida Group.</title>
        <authorList>
            <person name="Girard L."/>
            <person name="Lood C."/>
            <person name="Hofte M."/>
            <person name="Vandamme P."/>
            <person name="Rokni-Zadeh H."/>
            <person name="van Noort V."/>
            <person name="Lavigne R."/>
            <person name="De Mot R."/>
        </authorList>
    </citation>
    <scope>NUCLEOTIDE SEQUENCE [LARGE SCALE GENOMIC DNA]</scope>
    <source>
        <strain evidence="1 2">RW9S1A</strain>
    </source>
</reference>
<reference evidence="1 2" key="1">
    <citation type="journal article" date="2020" name="Microorganisms">
        <title>Reliable Identification of Environmental Pseudomonas Isolates Using the rpoD Gene.</title>
        <authorList>
            <consortium name="The Broad Institute Genome Sequencing Platform"/>
            <person name="Girard L."/>
            <person name="Lood C."/>
            <person name="Rokni-Zadeh H."/>
            <person name="van Noort V."/>
            <person name="Lavigne R."/>
            <person name="De Mot R."/>
        </authorList>
    </citation>
    <scope>NUCLEOTIDE SEQUENCE [LARGE SCALE GENOMIC DNA]</scope>
    <source>
        <strain evidence="1 2">RW9S1A</strain>
    </source>
</reference>
<dbReference type="RefSeq" id="WP_186662322.1">
    <property type="nucleotide sequence ID" value="NZ_CP077095.1"/>
</dbReference>
<dbReference type="EMBL" id="CP077095">
    <property type="protein sequence ID" value="QXI40434.1"/>
    <property type="molecule type" value="Genomic_DNA"/>
</dbReference>
<evidence type="ECO:0000313" key="2">
    <source>
        <dbReference type="Proteomes" id="UP000633418"/>
    </source>
</evidence>
<organism evidence="1 2">
    <name type="scientific">Pseudomonas xantholysinigenes</name>
    <dbReference type="NCBI Taxonomy" id="2745490"/>
    <lineage>
        <taxon>Bacteria</taxon>
        <taxon>Pseudomonadati</taxon>
        <taxon>Pseudomonadota</taxon>
        <taxon>Gammaproteobacteria</taxon>
        <taxon>Pseudomonadales</taxon>
        <taxon>Pseudomonadaceae</taxon>
        <taxon>Pseudomonas</taxon>
    </lineage>
</organism>